<keyword evidence="2" id="KW-1133">Transmembrane helix</keyword>
<name>A0A1M5VS34_9FLAO</name>
<dbReference type="InterPro" id="IPR011250">
    <property type="entry name" value="OMP/PagP_B-barrel"/>
</dbReference>
<keyword evidence="2" id="KW-0812">Transmembrane</keyword>
<reference evidence="4 7" key="3">
    <citation type="submission" date="2018-07" db="EMBL/GenBank/DDBJ databases">
        <title>Leeuwenhoekiella genomics.</title>
        <authorList>
            <person name="Tahon G."/>
            <person name="Willems A."/>
        </authorList>
    </citation>
    <scope>NUCLEOTIDE SEQUENCE [LARGE SCALE GENOMIC DNA]</scope>
    <source>
        <strain evidence="4 7">LMG 24856</strain>
    </source>
</reference>
<evidence type="ECO:0000256" key="1">
    <source>
        <dbReference type="SAM" id="MobiDB-lite"/>
    </source>
</evidence>
<dbReference type="OrthoDB" id="1113942at2"/>
<keyword evidence="7" id="KW-1185">Reference proteome</keyword>
<dbReference type="SUPFAM" id="SSF56925">
    <property type="entry name" value="OMPA-like"/>
    <property type="match status" value="1"/>
</dbReference>
<dbReference type="InterPro" id="IPR025665">
    <property type="entry name" value="Beta-barrel_OMP_2"/>
</dbReference>
<feature type="compositionally biased region" description="Low complexity" evidence="1">
    <location>
        <begin position="159"/>
        <end position="171"/>
    </location>
</feature>
<feature type="transmembrane region" description="Helical" evidence="2">
    <location>
        <begin position="43"/>
        <end position="65"/>
    </location>
</feature>
<dbReference type="EMBL" id="QOVN01000001">
    <property type="protein sequence ID" value="RXG31041.1"/>
    <property type="molecule type" value="Genomic_DNA"/>
</dbReference>
<keyword evidence="2" id="KW-0472">Membrane</keyword>
<dbReference type="Pfam" id="PF13568">
    <property type="entry name" value="OMP_b-brl_2"/>
    <property type="match status" value="1"/>
</dbReference>
<evidence type="ECO:0000313" key="6">
    <source>
        <dbReference type="Proteomes" id="UP000184240"/>
    </source>
</evidence>
<accession>A0A1M5VS34</accession>
<dbReference type="STRING" id="573501.SAMN04487999_0884"/>
<dbReference type="Proteomes" id="UP000184240">
    <property type="component" value="Unassembled WGS sequence"/>
</dbReference>
<feature type="compositionally biased region" description="Polar residues" evidence="1">
    <location>
        <begin position="93"/>
        <end position="102"/>
    </location>
</feature>
<evidence type="ECO:0000259" key="3">
    <source>
        <dbReference type="Pfam" id="PF13568"/>
    </source>
</evidence>
<sequence length="479" mass="51969">MKEQKNIDRLFQEKFKDFEAMPDDKVWAGIVDKQQKKRAIIPLWLQLSGAAAVLALILLAGNFIFSTSDAQDVEVVLEETETPEQEQRAPKTIEQTANNAVVSSEEKSTEDSNSLKKAESNSSTKATTVASTSATEANQEKHKALNTTQNRNTSESKKSGSTAASTGIATADQGNDANATQDDKTSNTEQNTTAIAATENESQENAAADELPSLEEIANAQNEEEALADTETSNTASQDASRWGITPMVAPVYYNSFGGSGIAAEFADNKKSGDVNFSYGVQVSYAINDRLTVRSGVNKVDLGYRTEQVNFAPSIQGQSISSIDYNQNSQLIQVADANKSLASSAAEFASNASVAGTSINNALRQELGYIEVPFEAEYALLNRKFGIQVIGGFSTLFLNDNSISLEENNNLVSRIGSSNSLNNTSFSTNVGLGLDYKFTPHIQFNLEPMFKYQLNAYTKSVSDFRPYYLGLYTGLSIRF</sequence>
<protein>
    <submittedName>
        <fullName evidence="5">Outer membrane protein beta-barrel domain-containing protein</fullName>
    </submittedName>
    <submittedName>
        <fullName evidence="4">Outer membrane protein with beta-barrel domain</fullName>
    </submittedName>
</protein>
<feature type="compositionally biased region" description="Low complexity" evidence="1">
    <location>
        <begin position="120"/>
        <end position="137"/>
    </location>
</feature>
<evidence type="ECO:0000256" key="2">
    <source>
        <dbReference type="SAM" id="Phobius"/>
    </source>
</evidence>
<organism evidence="5 6">
    <name type="scientific">Leeuwenhoekiella palythoae</name>
    <dbReference type="NCBI Taxonomy" id="573501"/>
    <lineage>
        <taxon>Bacteria</taxon>
        <taxon>Pseudomonadati</taxon>
        <taxon>Bacteroidota</taxon>
        <taxon>Flavobacteriia</taxon>
        <taxon>Flavobacteriales</taxon>
        <taxon>Flavobacteriaceae</taxon>
        <taxon>Leeuwenhoekiella</taxon>
    </lineage>
</organism>
<dbReference type="EMBL" id="FQXT01000002">
    <property type="protein sequence ID" value="SHH78069.1"/>
    <property type="molecule type" value="Genomic_DNA"/>
</dbReference>
<evidence type="ECO:0000313" key="7">
    <source>
        <dbReference type="Proteomes" id="UP000290037"/>
    </source>
</evidence>
<gene>
    <name evidence="4" type="ORF">DSM01_177</name>
    <name evidence="5" type="ORF">SAMN04487999_0884</name>
</gene>
<feature type="domain" description="Outer membrane protein beta-barrel" evidence="3">
    <location>
        <begin position="267"/>
        <end position="446"/>
    </location>
</feature>
<evidence type="ECO:0000313" key="4">
    <source>
        <dbReference type="EMBL" id="RXG31041.1"/>
    </source>
</evidence>
<dbReference type="Proteomes" id="UP000290037">
    <property type="component" value="Unassembled WGS sequence"/>
</dbReference>
<proteinExistence type="predicted"/>
<reference evidence="6" key="2">
    <citation type="submission" date="2016-11" db="EMBL/GenBank/DDBJ databases">
        <authorList>
            <person name="Varghese N."/>
            <person name="Submissions S."/>
        </authorList>
    </citation>
    <scope>NUCLEOTIDE SEQUENCE [LARGE SCALE GENOMIC DNA]</scope>
    <source>
        <strain evidence="6">DSM 19859</strain>
    </source>
</reference>
<reference evidence="5" key="1">
    <citation type="submission" date="2016-11" db="EMBL/GenBank/DDBJ databases">
        <authorList>
            <person name="Jaros S."/>
            <person name="Januszkiewicz K."/>
            <person name="Wedrychowicz H."/>
        </authorList>
    </citation>
    <scope>NUCLEOTIDE SEQUENCE [LARGE SCALE GENOMIC DNA]</scope>
    <source>
        <strain evidence="5">DSM 19859</strain>
    </source>
</reference>
<dbReference type="AlphaFoldDB" id="A0A1M5VS34"/>
<feature type="region of interest" description="Disordered" evidence="1">
    <location>
        <begin position="79"/>
        <end position="190"/>
    </location>
</feature>
<evidence type="ECO:0000313" key="5">
    <source>
        <dbReference type="EMBL" id="SHH78069.1"/>
    </source>
</evidence>
<dbReference type="RefSeq" id="WP_072980831.1">
    <property type="nucleotide sequence ID" value="NZ_FQXT01000002.1"/>
</dbReference>
<feature type="compositionally biased region" description="Basic and acidic residues" evidence="1">
    <location>
        <begin position="104"/>
        <end position="119"/>
    </location>
</feature>